<dbReference type="GO" id="GO:0000272">
    <property type="term" value="P:polysaccharide catabolic process"/>
    <property type="evidence" value="ECO:0007669"/>
    <property type="project" value="UniProtKB-KW"/>
</dbReference>
<keyword evidence="5" id="KW-0119">Carbohydrate metabolism</keyword>
<evidence type="ECO:0000256" key="2">
    <source>
        <dbReference type="ARBA" id="ARBA00012729"/>
    </source>
</evidence>
<evidence type="ECO:0000259" key="10">
    <source>
        <dbReference type="PROSITE" id="PS51910"/>
    </source>
</evidence>
<keyword evidence="3 8" id="KW-0378">Hydrolase</keyword>
<keyword evidence="7" id="KW-0624">Polysaccharide degradation</keyword>
<organism evidence="11 12">
    <name type="scientific">Pachysolen tannophilus NRRL Y-2460</name>
    <dbReference type="NCBI Taxonomy" id="669874"/>
    <lineage>
        <taxon>Eukaryota</taxon>
        <taxon>Fungi</taxon>
        <taxon>Dikarya</taxon>
        <taxon>Ascomycota</taxon>
        <taxon>Saccharomycotina</taxon>
        <taxon>Pichiomycetes</taxon>
        <taxon>Pachysolenaceae</taxon>
        <taxon>Pachysolen</taxon>
    </lineage>
</organism>
<proteinExistence type="inferred from homology"/>
<evidence type="ECO:0000313" key="11">
    <source>
        <dbReference type="EMBL" id="ODV95116.1"/>
    </source>
</evidence>
<protein>
    <recommendedName>
        <fullName evidence="2">chitinase</fullName>
        <ecNumber evidence="2">3.2.1.14</ecNumber>
    </recommendedName>
</protein>
<dbReference type="Gene3D" id="3.10.50.10">
    <property type="match status" value="1"/>
</dbReference>
<dbReference type="GO" id="GO:0005576">
    <property type="term" value="C:extracellular region"/>
    <property type="evidence" value="ECO:0007669"/>
    <property type="project" value="TreeGrafter"/>
</dbReference>
<evidence type="ECO:0000256" key="9">
    <source>
        <dbReference type="RuleBase" id="RU004453"/>
    </source>
</evidence>
<evidence type="ECO:0000313" key="12">
    <source>
        <dbReference type="Proteomes" id="UP000094236"/>
    </source>
</evidence>
<dbReference type="SUPFAM" id="SSF54556">
    <property type="entry name" value="Chitinase insertion domain"/>
    <property type="match status" value="1"/>
</dbReference>
<dbReference type="SUPFAM" id="SSF51445">
    <property type="entry name" value="(Trans)glycosidases"/>
    <property type="match status" value="1"/>
</dbReference>
<dbReference type="CDD" id="cd06548">
    <property type="entry name" value="GH18_chitinase"/>
    <property type="match status" value="1"/>
</dbReference>
<dbReference type="GO" id="GO:0008061">
    <property type="term" value="F:chitin binding"/>
    <property type="evidence" value="ECO:0007669"/>
    <property type="project" value="InterPro"/>
</dbReference>
<dbReference type="InterPro" id="IPR017853">
    <property type="entry name" value="GH"/>
</dbReference>
<dbReference type="EMBL" id="KV454014">
    <property type="protein sequence ID" value="ODV95116.1"/>
    <property type="molecule type" value="Genomic_DNA"/>
</dbReference>
<feature type="domain" description="GH18" evidence="10">
    <location>
        <begin position="35"/>
        <end position="399"/>
    </location>
</feature>
<comment type="similarity">
    <text evidence="9">Belongs to the glycosyl hydrolase 18 family.</text>
</comment>
<dbReference type="Pfam" id="PF00704">
    <property type="entry name" value="Glyco_hydro_18"/>
    <property type="match status" value="1"/>
</dbReference>
<dbReference type="GO" id="GO:0006032">
    <property type="term" value="P:chitin catabolic process"/>
    <property type="evidence" value="ECO:0007669"/>
    <property type="project" value="UniProtKB-KW"/>
</dbReference>
<dbReference type="PANTHER" id="PTHR11177">
    <property type="entry name" value="CHITINASE"/>
    <property type="match status" value="1"/>
</dbReference>
<evidence type="ECO:0000256" key="5">
    <source>
        <dbReference type="ARBA" id="ARBA00023277"/>
    </source>
</evidence>
<dbReference type="STRING" id="669874.A0A1E4TTP6"/>
<dbReference type="InterPro" id="IPR050314">
    <property type="entry name" value="Glycosyl_Hydrlase_18"/>
</dbReference>
<name>A0A1E4TTP6_PACTA</name>
<dbReference type="InterPro" id="IPR029070">
    <property type="entry name" value="Chitinase_insertion_sf"/>
</dbReference>
<dbReference type="InterPro" id="IPR011583">
    <property type="entry name" value="Chitinase_II/V-like_cat"/>
</dbReference>
<dbReference type="PROSITE" id="PS01095">
    <property type="entry name" value="GH18_1"/>
    <property type="match status" value="1"/>
</dbReference>
<comment type="catalytic activity">
    <reaction evidence="1">
        <text>Random endo-hydrolysis of N-acetyl-beta-D-glucosaminide (1-&gt;4)-beta-linkages in chitin and chitodextrins.</text>
        <dbReference type="EC" id="3.2.1.14"/>
    </reaction>
</comment>
<dbReference type="PROSITE" id="PS51910">
    <property type="entry name" value="GH18_2"/>
    <property type="match status" value="1"/>
</dbReference>
<dbReference type="SMART" id="SM00636">
    <property type="entry name" value="Glyco_18"/>
    <property type="match status" value="1"/>
</dbReference>
<dbReference type="Proteomes" id="UP000094236">
    <property type="component" value="Unassembled WGS sequence"/>
</dbReference>
<evidence type="ECO:0000256" key="1">
    <source>
        <dbReference type="ARBA" id="ARBA00000822"/>
    </source>
</evidence>
<sequence length="399" mass="46062">MLDYALAKVLSPFQSSVVNPSSLEKIQPTVLPNKPVVALYYTNWSILNHPEKPPHTLPYDQITNVNYAFFKINKRTGNVTHTDFHTDARLKLFMPYKRDSWFRTIQTLGLLGQFMNVKYARVPELKVMMSVGGWGAKEDFKSLMTEEFKLNNFVKSTLSIIKTFDLDGVDIDWEYPENEKEAEYLVKLLQVLRIQLDKANKKPLFLSFAAPCGDREIIDLLDLKEMDKYLNFWNLMTYDFSGSWSEKVAHHSNLYGDDKTELSCDSIVQHYISQGVTSQKIILGMPNYGRVFSGCNGEIGSKFKGTGCYKEGIVEFNRLPLLNTVEHFDSKLGAAYCYDPIKRYFISYDSNESARWKAKYVKKHELGGGFWWESSGDQNYLKNLEKSNVFQFVEELKRS</sequence>
<evidence type="ECO:0000256" key="7">
    <source>
        <dbReference type="ARBA" id="ARBA00023326"/>
    </source>
</evidence>
<dbReference type="Gene3D" id="3.20.20.80">
    <property type="entry name" value="Glycosidases"/>
    <property type="match status" value="1"/>
</dbReference>
<dbReference type="PANTHER" id="PTHR11177:SF317">
    <property type="entry name" value="CHITINASE 12-RELATED"/>
    <property type="match status" value="1"/>
</dbReference>
<keyword evidence="6 8" id="KW-0326">Glycosidase</keyword>
<keyword evidence="4" id="KW-0146">Chitin degradation</keyword>
<evidence type="ECO:0000256" key="4">
    <source>
        <dbReference type="ARBA" id="ARBA00023024"/>
    </source>
</evidence>
<dbReference type="InterPro" id="IPR001579">
    <property type="entry name" value="Glyco_hydro_18_chit_AS"/>
</dbReference>
<reference evidence="12" key="1">
    <citation type="submission" date="2016-05" db="EMBL/GenBank/DDBJ databases">
        <title>Comparative genomics of biotechnologically important yeasts.</title>
        <authorList>
            <consortium name="DOE Joint Genome Institute"/>
            <person name="Riley R."/>
            <person name="Haridas S."/>
            <person name="Wolfe K.H."/>
            <person name="Lopes M.R."/>
            <person name="Hittinger C.T."/>
            <person name="Goker M."/>
            <person name="Salamov A."/>
            <person name="Wisecaver J."/>
            <person name="Long T.M."/>
            <person name="Aerts A.L."/>
            <person name="Barry K."/>
            <person name="Choi C."/>
            <person name="Clum A."/>
            <person name="Coughlan A.Y."/>
            <person name="Deshpande S."/>
            <person name="Douglass A.P."/>
            <person name="Hanson S.J."/>
            <person name="Klenk H.-P."/>
            <person name="Labutti K."/>
            <person name="Lapidus A."/>
            <person name="Lindquist E."/>
            <person name="Lipzen A."/>
            <person name="Meier-Kolthoff J.P."/>
            <person name="Ohm R.A."/>
            <person name="Otillar R.P."/>
            <person name="Pangilinan J."/>
            <person name="Peng Y."/>
            <person name="Rokas A."/>
            <person name="Rosa C.A."/>
            <person name="Scheuner C."/>
            <person name="Sibirny A.A."/>
            <person name="Slot J.C."/>
            <person name="Stielow J.B."/>
            <person name="Sun H."/>
            <person name="Kurtzman C.P."/>
            <person name="Blackwell M."/>
            <person name="Grigoriev I.V."/>
            <person name="Jeffries T.W."/>
        </authorList>
    </citation>
    <scope>NUCLEOTIDE SEQUENCE [LARGE SCALE GENOMIC DNA]</scope>
    <source>
        <strain evidence="12">NRRL Y-2460</strain>
    </source>
</reference>
<dbReference type="AlphaFoldDB" id="A0A1E4TTP6"/>
<dbReference type="EC" id="3.2.1.14" evidence="2"/>
<gene>
    <name evidence="11" type="ORF">PACTADRAFT_2826</name>
</gene>
<dbReference type="OrthoDB" id="76388at2759"/>
<evidence type="ECO:0000256" key="3">
    <source>
        <dbReference type="ARBA" id="ARBA00022801"/>
    </source>
</evidence>
<evidence type="ECO:0000256" key="8">
    <source>
        <dbReference type="RuleBase" id="RU000489"/>
    </source>
</evidence>
<evidence type="ECO:0000256" key="6">
    <source>
        <dbReference type="ARBA" id="ARBA00023295"/>
    </source>
</evidence>
<dbReference type="GO" id="GO:0008843">
    <property type="term" value="F:endochitinase activity"/>
    <property type="evidence" value="ECO:0007669"/>
    <property type="project" value="UniProtKB-EC"/>
</dbReference>
<dbReference type="InterPro" id="IPR001223">
    <property type="entry name" value="Glyco_hydro18_cat"/>
</dbReference>
<accession>A0A1E4TTP6</accession>
<keyword evidence="12" id="KW-1185">Reference proteome</keyword>